<sequence>MTSGGIIHHYKIPGSLKQVKQYLSSFSSCEYMGQVYTVGESWMTRDCFQCVCMEPFGVGCCDQGPKLVDYPDWCEIIRKPDTCTSVAVMRANHKLPCLWGRGRLRTATGQTWKSDNDPLF</sequence>
<keyword evidence="6" id="KW-1185">Reference proteome</keyword>
<dbReference type="AlphaFoldDB" id="A0A8C6WRR1"/>
<evidence type="ECO:0000256" key="4">
    <source>
        <dbReference type="ARBA" id="ARBA00023157"/>
    </source>
</evidence>
<accession>A0A8C6WRR1</accession>
<protein>
    <submittedName>
        <fullName evidence="5">Uncharacterized protein</fullName>
    </submittedName>
</protein>
<evidence type="ECO:0000256" key="2">
    <source>
        <dbReference type="ARBA" id="ARBA00010352"/>
    </source>
</evidence>
<evidence type="ECO:0000313" key="6">
    <source>
        <dbReference type="Proteomes" id="UP000694523"/>
    </source>
</evidence>
<dbReference type="Gene3D" id="2.60.40.1900">
    <property type="entry name" value="Beta-microseminoprotein (PSP94) domain"/>
    <property type="match status" value="1"/>
</dbReference>
<evidence type="ECO:0000313" key="5">
    <source>
        <dbReference type="Ensembl" id="ENSNMLP00000026752.1"/>
    </source>
</evidence>
<dbReference type="GO" id="GO:0005737">
    <property type="term" value="C:cytoplasm"/>
    <property type="evidence" value="ECO:0007669"/>
    <property type="project" value="TreeGrafter"/>
</dbReference>
<name>A0A8C6WRR1_9GOBI</name>
<reference evidence="5" key="1">
    <citation type="submission" date="2025-08" db="UniProtKB">
        <authorList>
            <consortium name="Ensembl"/>
        </authorList>
    </citation>
    <scope>IDENTIFICATION</scope>
</reference>
<dbReference type="Ensembl" id="ENSNMLT00000029897.1">
    <property type="protein sequence ID" value="ENSNMLP00000026752.1"/>
    <property type="gene ID" value="ENSNMLG00000017062.1"/>
</dbReference>
<comment type="similarity">
    <text evidence="2">Belongs to the beta-microseminoprotein family.</text>
</comment>
<reference evidence="5" key="2">
    <citation type="submission" date="2025-09" db="UniProtKB">
        <authorList>
            <consortium name="Ensembl"/>
        </authorList>
    </citation>
    <scope>IDENTIFICATION</scope>
</reference>
<keyword evidence="3" id="KW-0964">Secreted</keyword>
<comment type="subcellular location">
    <subcellularLocation>
        <location evidence="1">Secreted</location>
    </subcellularLocation>
</comment>
<dbReference type="Pfam" id="PF05825">
    <property type="entry name" value="PSP94"/>
    <property type="match status" value="1"/>
</dbReference>
<dbReference type="PANTHER" id="PTHR10500:SF6">
    <property type="entry name" value="PROSTATE-ASSOCIATED MICROSEMINOPROTEIN"/>
    <property type="match status" value="1"/>
</dbReference>
<dbReference type="Proteomes" id="UP000694523">
    <property type="component" value="Unplaced"/>
</dbReference>
<evidence type="ECO:0000256" key="3">
    <source>
        <dbReference type="ARBA" id="ARBA00022525"/>
    </source>
</evidence>
<evidence type="ECO:0000256" key="1">
    <source>
        <dbReference type="ARBA" id="ARBA00004613"/>
    </source>
</evidence>
<dbReference type="PANTHER" id="PTHR10500">
    <property type="entry name" value="BETA-MICROSEMINOPROTEIN"/>
    <property type="match status" value="1"/>
</dbReference>
<organism evidence="5 6">
    <name type="scientific">Neogobius melanostomus</name>
    <name type="common">round goby</name>
    <dbReference type="NCBI Taxonomy" id="47308"/>
    <lineage>
        <taxon>Eukaryota</taxon>
        <taxon>Metazoa</taxon>
        <taxon>Chordata</taxon>
        <taxon>Craniata</taxon>
        <taxon>Vertebrata</taxon>
        <taxon>Euteleostomi</taxon>
        <taxon>Actinopterygii</taxon>
        <taxon>Neopterygii</taxon>
        <taxon>Teleostei</taxon>
        <taxon>Neoteleostei</taxon>
        <taxon>Acanthomorphata</taxon>
        <taxon>Gobiaria</taxon>
        <taxon>Gobiiformes</taxon>
        <taxon>Gobioidei</taxon>
        <taxon>Gobiidae</taxon>
        <taxon>Benthophilinae</taxon>
        <taxon>Neogobiini</taxon>
        <taxon>Neogobius</taxon>
    </lineage>
</organism>
<dbReference type="InterPro" id="IPR008735">
    <property type="entry name" value="PSP94"/>
</dbReference>
<keyword evidence="4" id="KW-1015">Disulfide bond</keyword>
<proteinExistence type="inferred from homology"/>
<dbReference type="GO" id="GO:0005615">
    <property type="term" value="C:extracellular space"/>
    <property type="evidence" value="ECO:0007669"/>
    <property type="project" value="TreeGrafter"/>
</dbReference>